<evidence type="ECO:0000256" key="1">
    <source>
        <dbReference type="ARBA" id="ARBA00022679"/>
    </source>
</evidence>
<feature type="domain" description="N-acetyltransferase" evidence="3">
    <location>
        <begin position="8"/>
        <end position="173"/>
    </location>
</feature>
<sequence length="173" mass="19839">MTVVERGIVVRRATREDLPAVVAINRRELPENYPYSFFEWVLYKNPDLFLVAELNGEIVGYLMAERGVITCPIDVAHRLGIPHDSVIHLLSIAVKREYQGRGIGSKLLGALIDHCSKGSITSEEVFRIICLEVRVSNTRAQNLYKKFGFEIFTTLKFYYMDGEDAYLMIRKCF</sequence>
<evidence type="ECO:0000256" key="2">
    <source>
        <dbReference type="ARBA" id="ARBA00023315"/>
    </source>
</evidence>
<evidence type="ECO:0000313" key="5">
    <source>
        <dbReference type="Proteomes" id="UP000060778"/>
    </source>
</evidence>
<dbReference type="InterPro" id="IPR016181">
    <property type="entry name" value="Acyl_CoA_acyltransferase"/>
</dbReference>
<keyword evidence="1 4" id="KW-0808">Transferase</keyword>
<dbReference type="PANTHER" id="PTHR23091">
    <property type="entry name" value="N-TERMINAL ACETYLTRANSFERASE"/>
    <property type="match status" value="1"/>
</dbReference>
<dbReference type="OrthoDB" id="43754at2157"/>
<organism evidence="4 5">
    <name type="scientific">Ignicoccus islandicus DSM 13165</name>
    <dbReference type="NCBI Taxonomy" id="940295"/>
    <lineage>
        <taxon>Archaea</taxon>
        <taxon>Thermoproteota</taxon>
        <taxon>Thermoprotei</taxon>
        <taxon>Desulfurococcales</taxon>
        <taxon>Desulfurococcaceae</taxon>
        <taxon>Ignicoccus</taxon>
    </lineage>
</organism>
<dbReference type="PROSITE" id="PS51186">
    <property type="entry name" value="GNAT"/>
    <property type="match status" value="1"/>
</dbReference>
<dbReference type="PANTHER" id="PTHR23091:SF4">
    <property type="entry name" value="N-TERMINAL AMINO-ACID N(ALPHA)-ACETYLTRANSFERASE NATA"/>
    <property type="match status" value="1"/>
</dbReference>
<gene>
    <name evidence="4" type="ORF">EYM_03760</name>
</gene>
<keyword evidence="2" id="KW-0012">Acyltransferase</keyword>
<dbReference type="STRING" id="940295.EYM_03760"/>
<protein>
    <submittedName>
        <fullName evidence="4">Acetyltransferase</fullName>
    </submittedName>
</protein>
<dbReference type="GO" id="GO:0031415">
    <property type="term" value="C:NatA complex"/>
    <property type="evidence" value="ECO:0007669"/>
    <property type="project" value="InterPro"/>
</dbReference>
<reference evidence="4 5" key="1">
    <citation type="submission" date="2013-11" db="EMBL/GenBank/DDBJ databases">
        <title>Comparative genomics of Ignicoccus.</title>
        <authorList>
            <person name="Podar M."/>
        </authorList>
    </citation>
    <scope>NUCLEOTIDE SEQUENCE [LARGE SCALE GENOMIC DNA]</scope>
    <source>
        <strain evidence="4 5">DSM 13165</strain>
    </source>
</reference>
<dbReference type="EMBL" id="CP006867">
    <property type="protein sequence ID" value="ALU11688.1"/>
    <property type="molecule type" value="Genomic_DNA"/>
</dbReference>
<dbReference type="Proteomes" id="UP000060778">
    <property type="component" value="Chromosome"/>
</dbReference>
<dbReference type="KEGG" id="iis:EYM_03760"/>
<dbReference type="CDD" id="cd04301">
    <property type="entry name" value="NAT_SF"/>
    <property type="match status" value="1"/>
</dbReference>
<dbReference type="PATRIC" id="fig|940295.4.peg.730"/>
<dbReference type="AlphaFoldDB" id="A0A0U3F6J6"/>
<evidence type="ECO:0000313" key="4">
    <source>
        <dbReference type="EMBL" id="ALU11688.1"/>
    </source>
</evidence>
<dbReference type="GO" id="GO:0004596">
    <property type="term" value="F:protein-N-terminal amino-acid acetyltransferase activity"/>
    <property type="evidence" value="ECO:0007669"/>
    <property type="project" value="InterPro"/>
</dbReference>
<dbReference type="Gene3D" id="3.40.630.30">
    <property type="match status" value="1"/>
</dbReference>
<evidence type="ECO:0000259" key="3">
    <source>
        <dbReference type="PROSITE" id="PS51186"/>
    </source>
</evidence>
<dbReference type="SUPFAM" id="SSF55729">
    <property type="entry name" value="Acyl-CoA N-acyltransferases (Nat)"/>
    <property type="match status" value="1"/>
</dbReference>
<accession>A0A0U3F6J6</accession>
<proteinExistence type="predicted"/>
<dbReference type="InterPro" id="IPR000182">
    <property type="entry name" value="GNAT_dom"/>
</dbReference>
<name>A0A0U3F6J6_9CREN</name>
<keyword evidence="5" id="KW-1185">Reference proteome</keyword>
<dbReference type="Pfam" id="PF00583">
    <property type="entry name" value="Acetyltransf_1"/>
    <property type="match status" value="1"/>
</dbReference>
<dbReference type="InterPro" id="IPR045047">
    <property type="entry name" value="Ard1-like"/>
</dbReference>